<dbReference type="HAMAP" id="MF_00001">
    <property type="entry name" value="Asp_carb_tr"/>
    <property type="match status" value="1"/>
</dbReference>
<keyword evidence="5" id="KW-0479">Metal-binding</keyword>
<feature type="domain" description="Dihydroorotase catalytic" evidence="11">
    <location>
        <begin position="393"/>
        <end position="578"/>
    </location>
</feature>
<name>A0AA35WTH6_GEOBA</name>
<dbReference type="NCBIfam" id="TIGR00670">
    <property type="entry name" value="asp_carb_tr"/>
    <property type="match status" value="1"/>
</dbReference>
<keyword evidence="4" id="KW-0808">Transferase</keyword>
<dbReference type="NCBIfam" id="TIGR00857">
    <property type="entry name" value="pyrC_multi"/>
    <property type="match status" value="1"/>
</dbReference>
<dbReference type="InterPro" id="IPR024403">
    <property type="entry name" value="DHOase_cat"/>
</dbReference>
<dbReference type="InterPro" id="IPR011059">
    <property type="entry name" value="Metal-dep_hydrolase_composite"/>
</dbReference>
<dbReference type="Pfam" id="PF12890">
    <property type="entry name" value="DHOase"/>
    <property type="match status" value="1"/>
</dbReference>
<evidence type="ECO:0000256" key="8">
    <source>
        <dbReference type="ARBA" id="ARBA00048859"/>
    </source>
</evidence>
<keyword evidence="6" id="KW-0378">Hydrolase</keyword>
<dbReference type="GO" id="GO:0046872">
    <property type="term" value="F:metal ion binding"/>
    <property type="evidence" value="ECO:0007669"/>
    <property type="project" value="UniProtKB-KW"/>
</dbReference>
<dbReference type="InterPro" id="IPR006132">
    <property type="entry name" value="Asp/Orn_carbamoyltranf_P-bd"/>
</dbReference>
<dbReference type="PROSITE" id="PS00483">
    <property type="entry name" value="DIHYDROOROTASE_2"/>
    <property type="match status" value="1"/>
</dbReference>
<dbReference type="PANTHER" id="PTHR43668">
    <property type="entry name" value="ALLANTOINASE"/>
    <property type="match status" value="1"/>
</dbReference>
<dbReference type="InterPro" id="IPR006130">
    <property type="entry name" value="Asp/Orn_carbamoylTrfase"/>
</dbReference>
<dbReference type="SUPFAM" id="SSF53671">
    <property type="entry name" value="Aspartate/ornithine carbamoyltransferase"/>
    <property type="match status" value="1"/>
</dbReference>
<dbReference type="PRINTS" id="PR00101">
    <property type="entry name" value="ATCASE"/>
</dbReference>
<evidence type="ECO:0000256" key="3">
    <source>
        <dbReference type="ARBA" id="ARBA00013008"/>
    </source>
</evidence>
<dbReference type="CDD" id="cd01317">
    <property type="entry name" value="DHOase_IIa"/>
    <property type="match status" value="1"/>
</dbReference>
<dbReference type="Gene3D" id="3.20.20.140">
    <property type="entry name" value="Metal-dependent hydrolases"/>
    <property type="match status" value="1"/>
</dbReference>
<keyword evidence="13" id="KW-1185">Reference proteome</keyword>
<dbReference type="GO" id="GO:0004038">
    <property type="term" value="F:allantoinase activity"/>
    <property type="evidence" value="ECO:0007669"/>
    <property type="project" value="TreeGrafter"/>
</dbReference>
<evidence type="ECO:0000256" key="5">
    <source>
        <dbReference type="ARBA" id="ARBA00022723"/>
    </source>
</evidence>
<comment type="pathway">
    <text evidence="2">Pyrimidine metabolism; UMP biosynthesis via de novo pathway; (S)-dihydroorotate from bicarbonate: step 2/3.</text>
</comment>
<evidence type="ECO:0000256" key="4">
    <source>
        <dbReference type="ARBA" id="ARBA00022679"/>
    </source>
</evidence>
<dbReference type="Gene3D" id="2.30.40.10">
    <property type="entry name" value="Urease, subunit C, domain 1"/>
    <property type="match status" value="1"/>
</dbReference>
<protein>
    <recommendedName>
        <fullName evidence="3">aspartate carbamoyltransferase</fullName>
        <ecNumber evidence="3">2.1.3.2</ecNumber>
    </recommendedName>
</protein>
<comment type="caution">
    <text evidence="12">The sequence shown here is derived from an EMBL/GenBank/DDBJ whole genome shotgun (WGS) entry which is preliminary data.</text>
</comment>
<dbReference type="GO" id="GO:0006145">
    <property type="term" value="P:purine nucleobase catabolic process"/>
    <property type="evidence" value="ECO:0007669"/>
    <property type="project" value="TreeGrafter"/>
</dbReference>
<dbReference type="Gene3D" id="3.40.50.1370">
    <property type="entry name" value="Aspartate/ornithine carbamoyltransferase"/>
    <property type="match status" value="2"/>
</dbReference>
<dbReference type="Proteomes" id="UP001174909">
    <property type="component" value="Unassembled WGS sequence"/>
</dbReference>
<dbReference type="InterPro" id="IPR004722">
    <property type="entry name" value="DHOase"/>
</dbReference>
<dbReference type="AlphaFoldDB" id="A0AA35WTH6"/>
<reference evidence="12" key="1">
    <citation type="submission" date="2023-03" db="EMBL/GenBank/DDBJ databases">
        <authorList>
            <person name="Steffen K."/>
            <person name="Cardenas P."/>
        </authorList>
    </citation>
    <scope>NUCLEOTIDE SEQUENCE</scope>
</reference>
<evidence type="ECO:0000259" key="9">
    <source>
        <dbReference type="Pfam" id="PF00185"/>
    </source>
</evidence>
<dbReference type="GO" id="GO:0005737">
    <property type="term" value="C:cytoplasm"/>
    <property type="evidence" value="ECO:0007669"/>
    <property type="project" value="TreeGrafter"/>
</dbReference>
<organism evidence="12 13">
    <name type="scientific">Geodia barretti</name>
    <name type="common">Barrett's horny sponge</name>
    <dbReference type="NCBI Taxonomy" id="519541"/>
    <lineage>
        <taxon>Eukaryota</taxon>
        <taxon>Metazoa</taxon>
        <taxon>Porifera</taxon>
        <taxon>Demospongiae</taxon>
        <taxon>Heteroscleromorpha</taxon>
        <taxon>Tetractinellida</taxon>
        <taxon>Astrophorina</taxon>
        <taxon>Geodiidae</taxon>
        <taxon>Geodia</taxon>
    </lineage>
</organism>
<keyword evidence="7" id="KW-0665">Pyrimidine biosynthesis</keyword>
<proteinExistence type="inferred from homology"/>
<evidence type="ECO:0000256" key="7">
    <source>
        <dbReference type="ARBA" id="ARBA00022975"/>
    </source>
</evidence>
<evidence type="ECO:0000259" key="10">
    <source>
        <dbReference type="Pfam" id="PF02729"/>
    </source>
</evidence>
<dbReference type="InterPro" id="IPR036901">
    <property type="entry name" value="Asp/Orn_carbamoylTrfase_sf"/>
</dbReference>
<dbReference type="HAMAP" id="MF_00220_B">
    <property type="entry name" value="PyrC_classI_B"/>
    <property type="match status" value="1"/>
</dbReference>
<dbReference type="EMBL" id="CASHTH010002649">
    <property type="protein sequence ID" value="CAI8033233.1"/>
    <property type="molecule type" value="Genomic_DNA"/>
</dbReference>
<comment type="cofactor">
    <cofactor evidence="1">
        <name>Zn(2+)</name>
        <dbReference type="ChEBI" id="CHEBI:29105"/>
    </cofactor>
</comment>
<dbReference type="EC" id="2.1.3.2" evidence="3"/>
<dbReference type="InterPro" id="IPR006131">
    <property type="entry name" value="Asp_carbamoyltransf_Asp/Orn-bd"/>
</dbReference>
<dbReference type="GO" id="GO:0006520">
    <property type="term" value="P:amino acid metabolic process"/>
    <property type="evidence" value="ECO:0007669"/>
    <property type="project" value="InterPro"/>
</dbReference>
<dbReference type="InterPro" id="IPR002082">
    <property type="entry name" value="Asp_carbamoyltransf"/>
</dbReference>
<evidence type="ECO:0000256" key="6">
    <source>
        <dbReference type="ARBA" id="ARBA00022801"/>
    </source>
</evidence>
<dbReference type="InterPro" id="IPR050138">
    <property type="entry name" value="DHOase/Allantoinase_Hydrolase"/>
</dbReference>
<evidence type="ECO:0000313" key="13">
    <source>
        <dbReference type="Proteomes" id="UP001174909"/>
    </source>
</evidence>
<gene>
    <name evidence="12" type="ORF">GBAR_LOCUS18741</name>
</gene>
<dbReference type="PROSITE" id="PS00097">
    <property type="entry name" value="CARBAMOYLTRANSFERASE"/>
    <property type="match status" value="1"/>
</dbReference>
<dbReference type="PRINTS" id="PR00100">
    <property type="entry name" value="AOTCASE"/>
</dbReference>
<dbReference type="GO" id="GO:0006221">
    <property type="term" value="P:pyrimidine nucleotide biosynthetic process"/>
    <property type="evidence" value="ECO:0007669"/>
    <property type="project" value="UniProtKB-KW"/>
</dbReference>
<dbReference type="GO" id="GO:0004070">
    <property type="term" value="F:aspartate carbamoyltransferase activity"/>
    <property type="evidence" value="ECO:0007669"/>
    <property type="project" value="UniProtKB-EC"/>
</dbReference>
<dbReference type="GO" id="GO:0004151">
    <property type="term" value="F:dihydroorotase activity"/>
    <property type="evidence" value="ECO:0007669"/>
    <property type="project" value="InterPro"/>
</dbReference>
<evidence type="ECO:0000259" key="11">
    <source>
        <dbReference type="Pfam" id="PF12890"/>
    </source>
</evidence>
<sequence length="785" mass="83903">MALGNESQDVALTASASTRRNVLDLDDFSAEEITSVLDDTGAMVEVLRRDIKKVPTLRGRVVVTMFYESSTRTRISFEEAGKVLSADVINMSSSGSSVDKGESLLNTGLTIQAMGVDVVIIRHPHSGAPYLLARHLPQVSVINAGDGMHAHPTQALLDLYTMREKLGSLGGSKVVIVGDVLHSRVARSDLWGLTRMGAQVTLCGPTTLIPLDLLSGRDELEEDHPFAHVDVDTDLDRAIEGADVVMALRLQSERQQSGFLPSLREYIRRWQVTEERLARAKPGALVMHPGPMNEGVEISTALAHGESSVIEEQVTNGVAVRMALLYRLCAGRGNRIGEPGPVLIKGARIVDPGRGVDAVGDVLTQEGRIASAGPTLSPSDVPDGTHSIPANGLVLAPGFIDLHSHLREPGYEYKETIATGTAAAARGGFTTVCCMPNTDPAIDNEAVVELVKRRAESDGVVRVFPIGCVTKGRKGRELAEMEELAAAGVVAYSDDGDPVYDHNLMRLALTYTLDLGMPISNHCQEHSLCPRGVMAEGWTATRLGLPGIPAAAEESMVARDLALAEMTGGWLHLAHLSTAGSVDLVRQAKNRGVSVTCEVCPHHLFITDEWALGYQGDKGRAAGPLNYDTSTKVYPPLRSQTDVEALIAGLAEGVIDCIATDHAPHEVASKQVTYEEASFGISVLETALGSLMSLVHHGRISLSTLVARLTVGPSRVLGPSFEKYATLEAGSPADLVLLDPDAEWTVDTRQFASKGKNTPLEGVSLKGRVTSTMVDGRLVYQDYGV</sequence>
<dbReference type="Pfam" id="PF02729">
    <property type="entry name" value="OTCace_N"/>
    <property type="match status" value="1"/>
</dbReference>
<accession>A0AA35WTH6</accession>
<feature type="domain" description="Aspartate/ornithine carbamoyltransferase Asp/Orn-binding" evidence="9">
    <location>
        <begin position="171"/>
        <end position="327"/>
    </location>
</feature>
<dbReference type="InterPro" id="IPR032466">
    <property type="entry name" value="Metal_Hydrolase"/>
</dbReference>
<dbReference type="GO" id="GO:0006207">
    <property type="term" value="P:'de novo' pyrimidine nucleobase biosynthetic process"/>
    <property type="evidence" value="ECO:0007669"/>
    <property type="project" value="InterPro"/>
</dbReference>
<evidence type="ECO:0000256" key="2">
    <source>
        <dbReference type="ARBA" id="ARBA00004852"/>
    </source>
</evidence>
<evidence type="ECO:0000313" key="12">
    <source>
        <dbReference type="EMBL" id="CAI8033233.1"/>
    </source>
</evidence>
<dbReference type="SUPFAM" id="SSF51556">
    <property type="entry name" value="Metallo-dependent hydrolases"/>
    <property type="match status" value="1"/>
</dbReference>
<dbReference type="PANTHER" id="PTHR43668:SF2">
    <property type="entry name" value="ALLANTOINASE"/>
    <property type="match status" value="1"/>
</dbReference>
<dbReference type="Pfam" id="PF00185">
    <property type="entry name" value="OTCace"/>
    <property type="match status" value="1"/>
</dbReference>
<dbReference type="InterPro" id="IPR002195">
    <property type="entry name" value="Dihydroorotase_CS"/>
</dbReference>
<dbReference type="SUPFAM" id="SSF51338">
    <property type="entry name" value="Composite domain of metallo-dependent hydrolases"/>
    <property type="match status" value="1"/>
</dbReference>
<evidence type="ECO:0000256" key="1">
    <source>
        <dbReference type="ARBA" id="ARBA00001947"/>
    </source>
</evidence>
<feature type="domain" description="Aspartate/ornithine carbamoyltransferase carbamoyl-P binding" evidence="10">
    <location>
        <begin position="20"/>
        <end position="164"/>
    </location>
</feature>
<dbReference type="NCBIfam" id="NF002032">
    <property type="entry name" value="PRK00856.1"/>
    <property type="match status" value="1"/>
</dbReference>
<dbReference type="GO" id="GO:0016597">
    <property type="term" value="F:amino acid binding"/>
    <property type="evidence" value="ECO:0007669"/>
    <property type="project" value="InterPro"/>
</dbReference>
<comment type="catalytic activity">
    <reaction evidence="8">
        <text>carbamoyl phosphate + L-aspartate = N-carbamoyl-L-aspartate + phosphate + H(+)</text>
        <dbReference type="Rhea" id="RHEA:20013"/>
        <dbReference type="ChEBI" id="CHEBI:15378"/>
        <dbReference type="ChEBI" id="CHEBI:29991"/>
        <dbReference type="ChEBI" id="CHEBI:32814"/>
        <dbReference type="ChEBI" id="CHEBI:43474"/>
        <dbReference type="ChEBI" id="CHEBI:58228"/>
        <dbReference type="EC" id="2.1.3.2"/>
    </reaction>
</comment>